<proteinExistence type="predicted"/>
<keyword evidence="3" id="KW-1185">Reference proteome</keyword>
<organism evidence="2 3">
    <name type="scientific">Eumeta variegata</name>
    <name type="common">Bagworm moth</name>
    <name type="synonym">Eumeta japonica</name>
    <dbReference type="NCBI Taxonomy" id="151549"/>
    <lineage>
        <taxon>Eukaryota</taxon>
        <taxon>Metazoa</taxon>
        <taxon>Ecdysozoa</taxon>
        <taxon>Arthropoda</taxon>
        <taxon>Hexapoda</taxon>
        <taxon>Insecta</taxon>
        <taxon>Pterygota</taxon>
        <taxon>Neoptera</taxon>
        <taxon>Endopterygota</taxon>
        <taxon>Lepidoptera</taxon>
        <taxon>Glossata</taxon>
        <taxon>Ditrysia</taxon>
        <taxon>Tineoidea</taxon>
        <taxon>Psychidae</taxon>
        <taxon>Oiketicinae</taxon>
        <taxon>Eumeta</taxon>
    </lineage>
</organism>
<protein>
    <submittedName>
        <fullName evidence="2">Uncharacterized protein</fullName>
    </submittedName>
</protein>
<dbReference type="AlphaFoldDB" id="A0A4C1V338"/>
<accession>A0A4C1V338</accession>
<evidence type="ECO:0000313" key="3">
    <source>
        <dbReference type="Proteomes" id="UP000299102"/>
    </source>
</evidence>
<feature type="region of interest" description="Disordered" evidence="1">
    <location>
        <begin position="80"/>
        <end position="104"/>
    </location>
</feature>
<reference evidence="2 3" key="1">
    <citation type="journal article" date="2019" name="Commun. Biol.">
        <title>The bagworm genome reveals a unique fibroin gene that provides high tensile strength.</title>
        <authorList>
            <person name="Kono N."/>
            <person name="Nakamura H."/>
            <person name="Ohtoshi R."/>
            <person name="Tomita M."/>
            <person name="Numata K."/>
            <person name="Arakawa K."/>
        </authorList>
    </citation>
    <scope>NUCLEOTIDE SEQUENCE [LARGE SCALE GENOMIC DNA]</scope>
</reference>
<comment type="caution">
    <text evidence="2">The sequence shown here is derived from an EMBL/GenBank/DDBJ whole genome shotgun (WGS) entry which is preliminary data.</text>
</comment>
<evidence type="ECO:0000313" key="2">
    <source>
        <dbReference type="EMBL" id="GBP32635.1"/>
    </source>
</evidence>
<name>A0A4C1V338_EUMVA</name>
<dbReference type="Proteomes" id="UP000299102">
    <property type="component" value="Unassembled WGS sequence"/>
</dbReference>
<gene>
    <name evidence="2" type="ORF">EVAR_25996_1</name>
</gene>
<evidence type="ECO:0000256" key="1">
    <source>
        <dbReference type="SAM" id="MobiDB-lite"/>
    </source>
</evidence>
<sequence length="153" mass="17394">MRTRKPVKASSVSGRNHNIKTLLNPVFKRHMGLDKRLNGAWLRRNLVGVLCCNDDTYSILVVLIAYNFSILRLPTLSSVSTDPPANRNGLLEPRARTATHNKTRRRPVVATRGKLKFYRENSYEKTLLGNLDFEELEPSKLSPLRRGYAHPAV</sequence>
<dbReference type="EMBL" id="BGZK01000262">
    <property type="protein sequence ID" value="GBP32635.1"/>
    <property type="molecule type" value="Genomic_DNA"/>
</dbReference>